<dbReference type="InterPro" id="IPR001849">
    <property type="entry name" value="PH_domain"/>
</dbReference>
<feature type="domain" description="DH" evidence="5">
    <location>
        <begin position="211"/>
        <end position="402"/>
    </location>
</feature>
<evidence type="ECO:0000259" key="6">
    <source>
        <dbReference type="PROSITE" id="PS50219"/>
    </source>
</evidence>
<reference evidence="8" key="2">
    <citation type="submission" date="2015-01" db="EMBL/GenBank/DDBJ databases">
        <title>Evolutionary Origins and Diversification of the Mycorrhizal Mutualists.</title>
        <authorList>
            <consortium name="DOE Joint Genome Institute"/>
            <consortium name="Mycorrhizal Genomics Consortium"/>
            <person name="Kohler A."/>
            <person name="Kuo A."/>
            <person name="Nagy L.G."/>
            <person name="Floudas D."/>
            <person name="Copeland A."/>
            <person name="Barry K.W."/>
            <person name="Cichocki N."/>
            <person name="Veneault-Fourrey C."/>
            <person name="LaButti K."/>
            <person name="Lindquist E.A."/>
            <person name="Lipzen A."/>
            <person name="Lundell T."/>
            <person name="Morin E."/>
            <person name="Murat C."/>
            <person name="Riley R."/>
            <person name="Ohm R."/>
            <person name="Sun H."/>
            <person name="Tunlid A."/>
            <person name="Henrissat B."/>
            <person name="Grigoriev I.V."/>
            <person name="Hibbett D.S."/>
            <person name="Martin F."/>
        </authorList>
    </citation>
    <scope>NUCLEOTIDE SEQUENCE [LARGE SCALE GENOMIC DNA]</scope>
    <source>
        <strain evidence="8">F 1598</strain>
    </source>
</reference>
<dbReference type="OrthoDB" id="2272012at2759"/>
<accession>A0A0C3BEW4</accession>
<organism evidence="7 8">
    <name type="scientific">Piloderma croceum (strain F 1598)</name>
    <dbReference type="NCBI Taxonomy" id="765440"/>
    <lineage>
        <taxon>Eukaryota</taxon>
        <taxon>Fungi</taxon>
        <taxon>Dikarya</taxon>
        <taxon>Basidiomycota</taxon>
        <taxon>Agaricomycotina</taxon>
        <taxon>Agaricomycetes</taxon>
        <taxon>Agaricomycetidae</taxon>
        <taxon>Atheliales</taxon>
        <taxon>Atheliaceae</taxon>
        <taxon>Piloderma</taxon>
    </lineage>
</organism>
<evidence type="ECO:0000313" key="8">
    <source>
        <dbReference type="Proteomes" id="UP000054166"/>
    </source>
</evidence>
<dbReference type="Pfam" id="PF00780">
    <property type="entry name" value="CNH"/>
    <property type="match status" value="1"/>
</dbReference>
<dbReference type="Gene3D" id="1.20.900.10">
    <property type="entry name" value="Dbl homology (DH) domain"/>
    <property type="match status" value="1"/>
</dbReference>
<dbReference type="InterPro" id="IPR011993">
    <property type="entry name" value="PH-like_dom_sf"/>
</dbReference>
<dbReference type="PROSITE" id="PS50003">
    <property type="entry name" value="PH_DOMAIN"/>
    <property type="match status" value="1"/>
</dbReference>
<name>A0A0C3BEW4_PILCF</name>
<dbReference type="PANTHER" id="PTHR46572">
    <property type="entry name" value="RHO1 GDP-GTP EXCHANGE PROTEIN 1-RELATED"/>
    <property type="match status" value="1"/>
</dbReference>
<dbReference type="Pfam" id="PF15405">
    <property type="entry name" value="PH_5"/>
    <property type="match status" value="1"/>
</dbReference>
<evidence type="ECO:0000256" key="1">
    <source>
        <dbReference type="ARBA" id="ARBA00022553"/>
    </source>
</evidence>
<gene>
    <name evidence="7" type="ORF">PILCRDRAFT_817654</name>
</gene>
<feature type="compositionally biased region" description="Polar residues" evidence="3">
    <location>
        <begin position="51"/>
        <end position="70"/>
    </location>
</feature>
<dbReference type="GO" id="GO:0005085">
    <property type="term" value="F:guanyl-nucleotide exchange factor activity"/>
    <property type="evidence" value="ECO:0007669"/>
    <property type="project" value="UniProtKB-KW"/>
</dbReference>
<evidence type="ECO:0000256" key="3">
    <source>
        <dbReference type="SAM" id="MobiDB-lite"/>
    </source>
</evidence>
<feature type="domain" description="PH" evidence="4">
    <location>
        <begin position="437"/>
        <end position="566"/>
    </location>
</feature>
<dbReference type="InterPro" id="IPR052233">
    <property type="entry name" value="Rho-type_GEFs"/>
</dbReference>
<dbReference type="HOGENOM" id="CLU_005275_0_0_1"/>
<dbReference type="SMART" id="SM00325">
    <property type="entry name" value="RhoGEF"/>
    <property type="match status" value="1"/>
</dbReference>
<evidence type="ECO:0008006" key="9">
    <source>
        <dbReference type="Google" id="ProtNLM"/>
    </source>
</evidence>
<evidence type="ECO:0000259" key="4">
    <source>
        <dbReference type="PROSITE" id="PS50003"/>
    </source>
</evidence>
<keyword evidence="2" id="KW-0344">Guanine-nucleotide releasing factor</keyword>
<dbReference type="InParanoid" id="A0A0C3BEW4"/>
<dbReference type="InterPro" id="IPR000219">
    <property type="entry name" value="DH_dom"/>
</dbReference>
<evidence type="ECO:0000256" key="2">
    <source>
        <dbReference type="ARBA" id="ARBA00022658"/>
    </source>
</evidence>
<feature type="region of interest" description="Disordered" evidence="3">
    <location>
        <begin position="45"/>
        <end position="156"/>
    </location>
</feature>
<dbReference type="PROSITE" id="PS50010">
    <property type="entry name" value="DH_2"/>
    <property type="match status" value="1"/>
</dbReference>
<dbReference type="CDD" id="cd00160">
    <property type="entry name" value="RhoGEF"/>
    <property type="match status" value="1"/>
</dbReference>
<evidence type="ECO:0000313" key="7">
    <source>
        <dbReference type="EMBL" id="KIM84853.1"/>
    </source>
</evidence>
<keyword evidence="8" id="KW-1185">Reference proteome</keyword>
<reference evidence="7 8" key="1">
    <citation type="submission" date="2014-04" db="EMBL/GenBank/DDBJ databases">
        <authorList>
            <consortium name="DOE Joint Genome Institute"/>
            <person name="Kuo A."/>
            <person name="Tarkka M."/>
            <person name="Buscot F."/>
            <person name="Kohler A."/>
            <person name="Nagy L.G."/>
            <person name="Floudas D."/>
            <person name="Copeland A."/>
            <person name="Barry K.W."/>
            <person name="Cichocki N."/>
            <person name="Veneault-Fourrey C."/>
            <person name="LaButti K."/>
            <person name="Lindquist E.A."/>
            <person name="Lipzen A."/>
            <person name="Lundell T."/>
            <person name="Morin E."/>
            <person name="Murat C."/>
            <person name="Sun H."/>
            <person name="Tunlid A."/>
            <person name="Henrissat B."/>
            <person name="Grigoriev I.V."/>
            <person name="Hibbett D.S."/>
            <person name="Martin F."/>
            <person name="Nordberg H.P."/>
            <person name="Cantor M.N."/>
            <person name="Hua S.X."/>
        </authorList>
    </citation>
    <scope>NUCLEOTIDE SEQUENCE [LARGE SCALE GENOMIC DNA]</scope>
    <source>
        <strain evidence="7 8">F 1598</strain>
    </source>
</reference>
<dbReference type="Pfam" id="PF00621">
    <property type="entry name" value="RhoGEF"/>
    <property type="match status" value="1"/>
</dbReference>
<dbReference type="STRING" id="765440.A0A0C3BEW4"/>
<dbReference type="EMBL" id="KN832986">
    <property type="protein sequence ID" value="KIM84853.1"/>
    <property type="molecule type" value="Genomic_DNA"/>
</dbReference>
<dbReference type="PROSITE" id="PS50219">
    <property type="entry name" value="CNH"/>
    <property type="match status" value="1"/>
</dbReference>
<sequence length="961" mass="108379">MHNNRPHPYVYTGPISPDERPPFGPSPVHAYTPYAFEVDPSGGYHMANPWDNDTTEPNTAHPSHFSNSSDLDMPARPRSRTRSVFEQPTEYLAFPEPQLYRSSSQRVTSTVHHPLHRNSKSDTGPLSPGDTSLDLPLSSPARAASPASSYYPNDEFSRSNVSLSQQLSIVNLDPETKLRLFQAGDLPDSDDEWHKLVPSEAQEALGDREVQRQSVLFEVFKSERDYVHDMELIEEVFINPLKDASPPVISHDRLPGFMSEVFWNLHDILTHHQRMLGSLFARQREQHPLVQSVADIVLDTSLLWRNEYESYIKHYPLAEARHRAELKRNSNYQTFIQKCSQDPRIRKRDLITFLSRPVTRLPRLSLVLEHINKLTDAEHPDSETLPLILTILSDFIKSTQPGIAAAEDKVKFWNLCESLVYQKGEIIDMNVYEESRTLVYSGSLTRRQRSETDWHGWNDYFVALLDNFLLLTREETRHNGVVQRHVVSRPLPLEYLRIGSFNEPPETRKVGADDGRLLESLRFRMKPLYPFTIYHASAKSTRRYTLYAASESARTKWKDALEDTIAVYKARQESNMWFVPQSLNDGFFRTMGTQANYNSGARFSGKVTSAVPFSSGGKRFLAAGCSTGIFVTLRGDSRFRRVLTFSNPPTLIALQDFNRLVVLHEASLLAYSLDLLARVAQGQAPPQTLDASMEKLAGQDGSVLFARSGRVGNHTLLIFASKKLLQVTVHILEAINLSNNMSPRRSSGNSLSFRPFGGPFYIPKDAYDVTPLVKTIAVSTEKGIIILDPTNLHKSVVTVVPDLSSASTNPPTADLKSRCDAARPLGLVRCDADELLVVYDTLGCYITKHGVPSRSSGYIRWETQANQFAHRGSHILLFSAEFIEIRNINTGRIVQVIEGRDLRLLHSGPSGDTILIAMRGQKDDRDGVSDKITEMVETAELVRTPSTARAVPENLWDEWNM</sequence>
<feature type="compositionally biased region" description="Polar residues" evidence="3">
    <location>
        <begin position="100"/>
        <end position="111"/>
    </location>
</feature>
<protein>
    <recommendedName>
        <fullName evidence="9">DH domain-containing protein</fullName>
    </recommendedName>
</protein>
<feature type="compositionally biased region" description="Low complexity" evidence="3">
    <location>
        <begin position="132"/>
        <end position="149"/>
    </location>
</feature>
<dbReference type="InterPro" id="IPR041675">
    <property type="entry name" value="PH_5"/>
</dbReference>
<feature type="domain" description="CNH" evidence="6">
    <location>
        <begin position="604"/>
        <end position="912"/>
    </location>
</feature>
<dbReference type="PANTHER" id="PTHR46572:SF1">
    <property type="entry name" value="RHO1 GUANINE NUCLEOTIDE EXCHANGE FACTOR TUS1"/>
    <property type="match status" value="1"/>
</dbReference>
<evidence type="ECO:0000259" key="5">
    <source>
        <dbReference type="PROSITE" id="PS50010"/>
    </source>
</evidence>
<dbReference type="InterPro" id="IPR001180">
    <property type="entry name" value="CNH_dom"/>
</dbReference>
<dbReference type="SMART" id="SM00233">
    <property type="entry name" value="PH"/>
    <property type="match status" value="1"/>
</dbReference>
<proteinExistence type="predicted"/>
<feature type="region of interest" description="Disordered" evidence="3">
    <location>
        <begin position="1"/>
        <end position="26"/>
    </location>
</feature>
<dbReference type="SUPFAM" id="SSF48065">
    <property type="entry name" value="DBL homology domain (DH-domain)"/>
    <property type="match status" value="1"/>
</dbReference>
<dbReference type="AlphaFoldDB" id="A0A0C3BEW4"/>
<dbReference type="InterPro" id="IPR035899">
    <property type="entry name" value="DBL_dom_sf"/>
</dbReference>
<dbReference type="SMART" id="SM00036">
    <property type="entry name" value="CNH"/>
    <property type="match status" value="1"/>
</dbReference>
<dbReference type="Proteomes" id="UP000054166">
    <property type="component" value="Unassembled WGS sequence"/>
</dbReference>
<dbReference type="SUPFAM" id="SSF50729">
    <property type="entry name" value="PH domain-like"/>
    <property type="match status" value="1"/>
</dbReference>
<dbReference type="Gene3D" id="2.30.29.30">
    <property type="entry name" value="Pleckstrin-homology domain (PH domain)/Phosphotyrosine-binding domain (PTB)"/>
    <property type="match status" value="1"/>
</dbReference>
<keyword evidence="1" id="KW-0597">Phosphoprotein</keyword>